<accession>A0A8S9YNJ6</accession>
<dbReference type="AlphaFoldDB" id="A0A8S9YNJ6"/>
<dbReference type="Proteomes" id="UP000822476">
    <property type="component" value="Unassembled WGS sequence"/>
</dbReference>
<sequence>MRRTIVMVLRSGPQATYYDGLVESHTTWKCNLPYLSDMQISCVLFYNR</sequence>
<protein>
    <submittedName>
        <fullName evidence="1">Uncharacterized protein</fullName>
    </submittedName>
</protein>
<comment type="caution">
    <text evidence="1">The sequence shown here is derived from an EMBL/GenBank/DDBJ whole genome shotgun (WGS) entry which is preliminary data.</text>
</comment>
<keyword evidence="2" id="KW-1185">Reference proteome</keyword>
<organism evidence="1 2">
    <name type="scientific">Paragonimus skrjabini miyazakii</name>
    <dbReference type="NCBI Taxonomy" id="59628"/>
    <lineage>
        <taxon>Eukaryota</taxon>
        <taxon>Metazoa</taxon>
        <taxon>Spiralia</taxon>
        <taxon>Lophotrochozoa</taxon>
        <taxon>Platyhelminthes</taxon>
        <taxon>Trematoda</taxon>
        <taxon>Digenea</taxon>
        <taxon>Plagiorchiida</taxon>
        <taxon>Troglotremata</taxon>
        <taxon>Troglotrematidae</taxon>
        <taxon>Paragonimus</taxon>
    </lineage>
</organism>
<evidence type="ECO:0000313" key="2">
    <source>
        <dbReference type="Proteomes" id="UP000822476"/>
    </source>
</evidence>
<name>A0A8S9YNJ6_9TREM</name>
<gene>
    <name evidence="1" type="ORF">EG68_10609</name>
</gene>
<evidence type="ECO:0000313" key="1">
    <source>
        <dbReference type="EMBL" id="KAF7243787.1"/>
    </source>
</evidence>
<dbReference type="OrthoDB" id="10399739at2759"/>
<dbReference type="EMBL" id="JTDE01006457">
    <property type="protein sequence ID" value="KAF7243787.1"/>
    <property type="molecule type" value="Genomic_DNA"/>
</dbReference>
<proteinExistence type="predicted"/>
<reference evidence="1" key="1">
    <citation type="submission" date="2019-07" db="EMBL/GenBank/DDBJ databases">
        <title>Annotation for the trematode Paragonimus miyazaki's.</title>
        <authorList>
            <person name="Choi Y.-J."/>
        </authorList>
    </citation>
    <scope>NUCLEOTIDE SEQUENCE</scope>
    <source>
        <strain evidence="1">Japan</strain>
    </source>
</reference>